<name>A0A7G3KIJ2_9VIRU</name>
<reference evidence="2" key="1">
    <citation type="submission" date="2018-11" db="EMBL/GenBank/DDBJ databases">
        <authorList>
            <person name="Jo Y."/>
            <person name="Cho W.K."/>
        </authorList>
    </citation>
    <scope>NUCLEOTIDE SEQUENCE</scope>
    <source>
        <strain evidence="2">Won</strain>
    </source>
</reference>
<organism evidence="2">
    <name type="scientific">Uromyces totivirus B</name>
    <dbReference type="NCBI Taxonomy" id="2592703"/>
    <lineage>
        <taxon>Viruses</taxon>
        <taxon>Riboviria</taxon>
        <taxon>Orthornavirae</taxon>
        <taxon>Duplornaviricota</taxon>
        <taxon>Chrymotiviricetes</taxon>
        <taxon>Ghabrivirales</taxon>
        <taxon>Totiviridae</taxon>
    </lineage>
</organism>
<evidence type="ECO:0000313" key="2">
    <source>
        <dbReference type="EMBL" id="QED42951.1"/>
    </source>
</evidence>
<accession>A0A7G3KIJ2</accession>
<dbReference type="InterPro" id="IPR036332">
    <property type="entry name" value="Major_coat_LA-virus_sf"/>
</dbReference>
<proteinExistence type="predicted"/>
<evidence type="ECO:0000256" key="1">
    <source>
        <dbReference type="SAM" id="MobiDB-lite"/>
    </source>
</evidence>
<feature type="region of interest" description="Disordered" evidence="1">
    <location>
        <begin position="715"/>
        <end position="749"/>
    </location>
</feature>
<sequence>MRRISGTMAQLTVYGKEQSVLIGSRQNSVAGLNKEALTTNGTLSFTYMQKHLREINTSIELKEQRLNLYIDSIISRDYYDNATSLLYVMLTKLHLINLSNVTNRVRCTLTFDMATALRLQRTPEDEALPMLRTYLVSTTKQIGLPVDGTMYYKVLEQLLAIMRTISREDRTRLESDITTGTPIPAVEMTVNAYQMYTYDDGHNRSGTHFGDHHGFVNGYFLYDDTNITVSQGEEVHLAIQPRLMGETDASIAMLGMTPMAINAAQLTARELGIINWCLQGNKRSTPFLVDQNIDLGMQNRRVRALYTTTAPEFDFKLEKMDLVKLISKFVKSHRLHQELYNASILLSHWLVQPATETFESHWWTHVNRTLRLPEFGFDASKRPWVLDGEAVCITVDAIKNYDRVTSMHTTGYVESALINTAWYWGEYMAIHNTIDTDGLIQNLSHINDDRLPYLERSTALASAILGRPLPAVSYNDCGTYMTTPILEQVHSRITFGHIDIPHLQDYGYDLEGDTIMLRKVVTPSCVTLIIGLDSTLLAGTPYATEFTIDSAVLTAHRGGKQMAYHYHDLWALGTVMRWNGHDLKYLHPMRTGVHKIYAANNVSIGMPPVPPKDMDYARAYVIAGVDTRHHSFGDGFEWARAHKLGFRWTRRYNTMLSTPDWNAAPSLMPHINVAFPTRMSYIPLQSYTYRAAILTNFDIEESDFRYAEVQAGIPLPGERQQSTLLPEEQPPDIQPQPPPPIVEAGAPPA</sequence>
<feature type="compositionally biased region" description="Pro residues" evidence="1">
    <location>
        <begin position="732"/>
        <end position="749"/>
    </location>
</feature>
<dbReference type="Gene3D" id="3.90.1840.10">
    <property type="entry name" value="Major capsid protein"/>
    <property type="match status" value="2"/>
</dbReference>
<gene>
    <name evidence="2" type="primary">ORF1</name>
</gene>
<dbReference type="SUPFAM" id="SSF82856">
    <property type="entry name" value="L-A virus major coat protein"/>
    <property type="match status" value="1"/>
</dbReference>
<dbReference type="EMBL" id="MK231104">
    <property type="protein sequence ID" value="QED42951.1"/>
    <property type="molecule type" value="Genomic_RNA"/>
</dbReference>
<protein>
    <submittedName>
        <fullName evidence="2">Putative CP</fullName>
    </submittedName>
</protein>